<evidence type="ECO:0000256" key="1">
    <source>
        <dbReference type="SAM" id="MobiDB-lite"/>
    </source>
</evidence>
<sequence length="68" mass="7120">MAAAAPPAPARAPGSGQTRQLPPAIRGSLPELLRLLHLGIILFRACDGSPDQERTRRLAANAVQGTQP</sequence>
<keyword evidence="3" id="KW-1185">Reference proteome</keyword>
<evidence type="ECO:0000313" key="2">
    <source>
        <dbReference type="EMBL" id="NKX52877.1"/>
    </source>
</evidence>
<proteinExistence type="predicted"/>
<feature type="region of interest" description="Disordered" evidence="1">
    <location>
        <begin position="1"/>
        <end position="23"/>
    </location>
</feature>
<dbReference type="Gene3D" id="1.10.357.10">
    <property type="entry name" value="Tetracycline Repressor, domain 2"/>
    <property type="match status" value="1"/>
</dbReference>
<evidence type="ECO:0000313" key="3">
    <source>
        <dbReference type="Proteomes" id="UP000523795"/>
    </source>
</evidence>
<protein>
    <submittedName>
        <fullName evidence="2">Uncharacterized protein</fullName>
    </submittedName>
</protein>
<dbReference type="Proteomes" id="UP000523795">
    <property type="component" value="Unassembled WGS sequence"/>
</dbReference>
<feature type="compositionally biased region" description="Pro residues" evidence="1">
    <location>
        <begin position="1"/>
        <end position="10"/>
    </location>
</feature>
<accession>A0ABX1JYQ9</accession>
<organism evidence="2 3">
    <name type="scientific">Arthrobacter deserti</name>
    <dbReference type="NCBI Taxonomy" id="1742687"/>
    <lineage>
        <taxon>Bacteria</taxon>
        <taxon>Bacillati</taxon>
        <taxon>Actinomycetota</taxon>
        <taxon>Actinomycetes</taxon>
        <taxon>Micrococcales</taxon>
        <taxon>Micrococcaceae</taxon>
        <taxon>Arthrobacter</taxon>
    </lineage>
</organism>
<comment type="caution">
    <text evidence="2">The sequence shown here is derived from an EMBL/GenBank/DDBJ whole genome shotgun (WGS) entry which is preliminary data.</text>
</comment>
<gene>
    <name evidence="2" type="ORF">HER39_20330</name>
</gene>
<name>A0ABX1JYQ9_9MICC</name>
<dbReference type="SUPFAM" id="SSF48498">
    <property type="entry name" value="Tetracyclin repressor-like, C-terminal domain"/>
    <property type="match status" value="1"/>
</dbReference>
<dbReference type="InterPro" id="IPR036271">
    <property type="entry name" value="Tet_transcr_reg_TetR-rel_C_sf"/>
</dbReference>
<dbReference type="EMBL" id="JAAZSR010000818">
    <property type="protein sequence ID" value="NKX52877.1"/>
    <property type="molecule type" value="Genomic_DNA"/>
</dbReference>
<reference evidence="2 3" key="1">
    <citation type="submission" date="2020-04" db="EMBL/GenBank/DDBJ databases">
        <authorList>
            <person name="Liu S."/>
        </authorList>
    </citation>
    <scope>NUCLEOTIDE SEQUENCE [LARGE SCALE GENOMIC DNA]</scope>
    <source>
        <strain evidence="2 3">CGMCC 1.15091</strain>
    </source>
</reference>